<dbReference type="UniPathway" id="UPA00575"/>
<feature type="binding site" description="in other chain" evidence="4">
    <location>
        <begin position="176"/>
        <end position="179"/>
    </location>
    <ligand>
        <name>dUMP</name>
        <dbReference type="ChEBI" id="CHEBI:246422"/>
        <note>ligand shared between dimeric partners</note>
    </ligand>
</feature>
<dbReference type="InterPro" id="IPR045097">
    <property type="entry name" value="Thymidate_synth/dCMP_Mease"/>
</dbReference>
<keyword evidence="4" id="KW-0963">Cytoplasm</keyword>
<feature type="binding site" evidence="4">
    <location>
        <begin position="123"/>
        <end position="124"/>
    </location>
    <ligand>
        <name>dUMP</name>
        <dbReference type="ChEBI" id="CHEBI:246422"/>
        <note>ligand shared between dimeric partners</note>
    </ligand>
</feature>
<dbReference type="NCBIfam" id="TIGR03284">
    <property type="entry name" value="thym_sym"/>
    <property type="match status" value="2"/>
</dbReference>
<dbReference type="GO" id="GO:0006231">
    <property type="term" value="P:dTMP biosynthetic process"/>
    <property type="evidence" value="ECO:0007669"/>
    <property type="project" value="UniProtKB-UniRule"/>
</dbReference>
<evidence type="ECO:0000313" key="7">
    <source>
        <dbReference type="Proteomes" id="UP000235533"/>
    </source>
</evidence>
<dbReference type="RefSeq" id="WP_102539625.1">
    <property type="nucleotide sequence ID" value="NZ_MCVV02000003.1"/>
</dbReference>
<name>A0A2N7K0A4_VIBSP</name>
<accession>A0A2N7K0A4</accession>
<organism evidence="6 7">
    <name type="scientific">Vibrio splendidus</name>
    <dbReference type="NCBI Taxonomy" id="29497"/>
    <lineage>
        <taxon>Bacteria</taxon>
        <taxon>Pseudomonadati</taxon>
        <taxon>Pseudomonadota</taxon>
        <taxon>Gammaproteobacteria</taxon>
        <taxon>Vibrionales</taxon>
        <taxon>Vibrionaceae</taxon>
        <taxon>Vibrio</taxon>
    </lineage>
</organism>
<dbReference type="NCBIfam" id="NF002497">
    <property type="entry name" value="PRK01827.1-3"/>
    <property type="match status" value="1"/>
</dbReference>
<dbReference type="Gene3D" id="3.30.572.10">
    <property type="entry name" value="Thymidylate synthase/dCMP hydroxymethylase domain"/>
    <property type="match status" value="1"/>
</dbReference>
<evidence type="ECO:0000256" key="4">
    <source>
        <dbReference type="HAMAP-Rule" id="MF_00008"/>
    </source>
</evidence>
<dbReference type="EC" id="2.1.1.45" evidence="1 4"/>
<dbReference type="Pfam" id="PF00303">
    <property type="entry name" value="Thymidylat_synt"/>
    <property type="match status" value="1"/>
</dbReference>
<dbReference type="GO" id="GO:0004799">
    <property type="term" value="F:thymidylate synthase activity"/>
    <property type="evidence" value="ECO:0007669"/>
    <property type="project" value="UniProtKB-UniRule"/>
</dbReference>
<gene>
    <name evidence="4" type="primary">thyA</name>
    <name evidence="6" type="ORF">BCT54_15955</name>
</gene>
<feature type="binding site" evidence="4">
    <location>
        <position position="179"/>
    </location>
    <ligand>
        <name>(6R)-5,10-methylene-5,6,7,8-tetrahydrofolate</name>
        <dbReference type="ChEBI" id="CHEBI:15636"/>
    </ligand>
</feature>
<comment type="caution">
    <text evidence="6">The sequence shown here is derived from an EMBL/GenBank/DDBJ whole genome shotgun (WGS) entry which is preliminary data.</text>
</comment>
<feature type="binding site" description="in other chain" evidence="4">
    <location>
        <begin position="217"/>
        <end position="219"/>
    </location>
    <ligand>
        <name>dUMP</name>
        <dbReference type="ChEBI" id="CHEBI:246422"/>
        <note>ligand shared between dimeric partners</note>
    </ligand>
</feature>
<comment type="function">
    <text evidence="4">Catalyzes the reductive methylation of 2'-deoxyuridine-5'-monophosphate (dUMP) to 2'-deoxythymidine-5'-monophosphate (dTMP) while utilizing 5,10-methylenetetrahydrofolate (mTHF) as the methyl donor and reductant in the reaction, yielding dihydrofolate (DHF) as a by-product. This enzymatic reaction provides an intracellular de novo source of dTMP, an essential precursor for DNA biosynthesis.</text>
</comment>
<keyword evidence="2 4" id="KW-0489">Methyltransferase</keyword>
<dbReference type="GO" id="GO:0005829">
    <property type="term" value="C:cytosol"/>
    <property type="evidence" value="ECO:0007669"/>
    <property type="project" value="TreeGrafter"/>
</dbReference>
<dbReference type="PRINTS" id="PR00108">
    <property type="entry name" value="THYMDSNTHASE"/>
</dbReference>
<dbReference type="Proteomes" id="UP000235533">
    <property type="component" value="Unassembled WGS sequence"/>
</dbReference>
<proteinExistence type="inferred from homology"/>
<evidence type="ECO:0000256" key="2">
    <source>
        <dbReference type="ARBA" id="ARBA00022603"/>
    </source>
</evidence>
<comment type="subcellular location">
    <subcellularLocation>
        <location evidence="4">Cytoplasm</location>
    </subcellularLocation>
</comment>
<keyword evidence="3 4" id="KW-0808">Transferase</keyword>
<feature type="active site" description="Nucleophile" evidence="4">
    <location>
        <position position="156"/>
    </location>
</feature>
<feature type="domain" description="Thymidylate synthase/dCMP hydroxymethylase" evidence="5">
    <location>
        <begin position="2"/>
        <end position="274"/>
    </location>
</feature>
<keyword evidence="4" id="KW-0545">Nucleotide biosynthesis</keyword>
<feature type="binding site" evidence="4">
    <location>
        <position position="51"/>
    </location>
    <ligand>
        <name>(6R)-5,10-methylene-5,6,7,8-tetrahydrofolate</name>
        <dbReference type="ChEBI" id="CHEBI:15636"/>
    </ligand>
</feature>
<evidence type="ECO:0000256" key="3">
    <source>
        <dbReference type="ARBA" id="ARBA00022679"/>
    </source>
</evidence>
<dbReference type="InterPro" id="IPR023451">
    <property type="entry name" value="Thymidate_synth/dCMP_Mease_dom"/>
</dbReference>
<protein>
    <recommendedName>
        <fullName evidence="1 4">Thymidylate synthase</fullName>
        <shortName evidence="4">TS</shortName>
        <shortName evidence="4">TSase</shortName>
        <ecNumber evidence="1 4">2.1.1.45</ecNumber>
    </recommendedName>
</protein>
<sequence length="274" mass="31456">MKQYLELLEDVLENGAVKEDRTGTGTLSVFGRQYRVDLAKGFPLLTTKKVHFKSIVNELLWFISGSTNINDLDARIWNEWALEDGSLGPVYGKQWTAWETKDGSTINQIDYVVDLLKNNPTSRRILFHGWNVEYLPDERLSPHENVRQGKMALPPCHLLYQFQVINNKLNLMCTIRSNDLFLGHPFNTAQAAMWVYMLAQQCDLEVGELIMSIGDAHIYSNHIEQVKMQLERTPTALPQLKINRKPDSIYDYKLEDFELVGYDPQPAIKAKVAI</sequence>
<dbReference type="PANTHER" id="PTHR11548">
    <property type="entry name" value="THYMIDYLATE SYNTHASE 1"/>
    <property type="match status" value="1"/>
</dbReference>
<dbReference type="HAMAP" id="MF_00008">
    <property type="entry name" value="Thymidy_synth_bact"/>
    <property type="match status" value="1"/>
</dbReference>
<dbReference type="GO" id="GO:0032259">
    <property type="term" value="P:methylation"/>
    <property type="evidence" value="ECO:0007669"/>
    <property type="project" value="UniProtKB-KW"/>
</dbReference>
<feature type="binding site" evidence="4">
    <location>
        <position position="273"/>
    </location>
    <ligand>
        <name>(6R)-5,10-methylene-5,6,7,8-tetrahydrofolate</name>
        <dbReference type="ChEBI" id="CHEBI:15636"/>
    </ligand>
</feature>
<dbReference type="PANTHER" id="PTHR11548:SF9">
    <property type="entry name" value="THYMIDYLATE SYNTHASE"/>
    <property type="match status" value="1"/>
</dbReference>
<dbReference type="AlphaFoldDB" id="A0A2N7K0A4"/>
<comment type="pathway">
    <text evidence="4">Pyrimidine metabolism; dTTP biosynthesis.</text>
</comment>
<evidence type="ECO:0000313" key="6">
    <source>
        <dbReference type="EMBL" id="PMM66284.1"/>
    </source>
</evidence>
<dbReference type="SUPFAM" id="SSF55831">
    <property type="entry name" value="Thymidylate synthase/dCMP hydroxymethylase"/>
    <property type="match status" value="1"/>
</dbReference>
<evidence type="ECO:0000256" key="1">
    <source>
        <dbReference type="ARBA" id="ARBA00011947"/>
    </source>
</evidence>
<feature type="binding site" description="in other chain" evidence="4">
    <location>
        <position position="187"/>
    </location>
    <ligand>
        <name>dUMP</name>
        <dbReference type="ChEBI" id="CHEBI:246422"/>
        <note>ligand shared between dimeric partners</note>
    </ligand>
</feature>
<reference evidence="7" key="1">
    <citation type="submission" date="2016-07" db="EMBL/GenBank/DDBJ databases">
        <title>Nontailed viruses are major unrecognized killers of bacteria in the ocean.</title>
        <authorList>
            <person name="Kauffman K."/>
            <person name="Hussain F."/>
            <person name="Yang J."/>
            <person name="Arevalo P."/>
            <person name="Brown J."/>
            <person name="Cutler M."/>
            <person name="Kelly L."/>
            <person name="Polz M.F."/>
        </authorList>
    </citation>
    <scope>NUCLEOTIDE SEQUENCE [LARGE SCALE GENOMIC DNA]</scope>
    <source>
        <strain evidence="7">10N.261.48.B5</strain>
    </source>
</reference>
<comment type="subunit">
    <text evidence="4">Homodimer.</text>
</comment>
<evidence type="ECO:0000259" key="5">
    <source>
        <dbReference type="Pfam" id="PF00303"/>
    </source>
</evidence>
<comment type="catalytic activity">
    <reaction evidence="4">
        <text>dUMP + (6R)-5,10-methylene-5,6,7,8-tetrahydrofolate = 7,8-dihydrofolate + dTMP</text>
        <dbReference type="Rhea" id="RHEA:12104"/>
        <dbReference type="ChEBI" id="CHEBI:15636"/>
        <dbReference type="ChEBI" id="CHEBI:57451"/>
        <dbReference type="ChEBI" id="CHEBI:63528"/>
        <dbReference type="ChEBI" id="CHEBI:246422"/>
        <dbReference type="EC" id="2.1.1.45"/>
    </reaction>
</comment>
<dbReference type="InterPro" id="IPR036926">
    <property type="entry name" value="Thymidate_synth/dCMP_Mease_sf"/>
</dbReference>
<dbReference type="EMBL" id="MCZF01000009">
    <property type="protein sequence ID" value="PMM66284.1"/>
    <property type="molecule type" value="Genomic_DNA"/>
</dbReference>
<feature type="binding site" description="in other chain" evidence="4">
    <location>
        <position position="21"/>
    </location>
    <ligand>
        <name>dUMP</name>
        <dbReference type="ChEBI" id="CHEBI:246422"/>
        <note>ligand shared between dimeric partners</note>
    </ligand>
</feature>
<comment type="similarity">
    <text evidence="4">Belongs to the thymidylate synthase family. Bacterial-type ThyA subfamily.</text>
</comment>
<dbReference type="InterPro" id="IPR000398">
    <property type="entry name" value="Thymidylate_synthase"/>
</dbReference>
<dbReference type="GO" id="GO:0006235">
    <property type="term" value="P:dTTP biosynthetic process"/>
    <property type="evidence" value="ECO:0007669"/>
    <property type="project" value="UniProtKB-UniRule"/>
</dbReference>
<dbReference type="CDD" id="cd00351">
    <property type="entry name" value="TS_Pyrimidine_HMase"/>
    <property type="match status" value="1"/>
</dbReference>